<dbReference type="InterPro" id="IPR036271">
    <property type="entry name" value="Tet_transcr_reg_TetR-rel_C_sf"/>
</dbReference>
<sequence>MARTIEFDCEEVLEKAMQLFWKNGYAATSMAQLEKSLGINKFSIYNTFGNKHQLFIAALNRYDEQVMHQILTILGESPHGLPAIDRALDLLEKNVEGEPLQYGCLMLNSGAELSPHDIDVSAKIRNMNRSLEDAFYEALASAQQQGEMAQDSNLKEAARFLITLYQGMVMVAKNEQDSRTVQSSIRFAKKMLRKF</sequence>
<evidence type="ECO:0000256" key="3">
    <source>
        <dbReference type="ARBA" id="ARBA00023163"/>
    </source>
</evidence>
<keyword evidence="3" id="KW-0804">Transcription</keyword>
<dbReference type="InterPro" id="IPR009057">
    <property type="entry name" value="Homeodomain-like_sf"/>
</dbReference>
<evidence type="ECO:0000313" key="5">
    <source>
        <dbReference type="EMBL" id="VAW74627.1"/>
    </source>
</evidence>
<dbReference type="GO" id="GO:0003677">
    <property type="term" value="F:DNA binding"/>
    <property type="evidence" value="ECO:0007669"/>
    <property type="project" value="UniProtKB-KW"/>
</dbReference>
<dbReference type="SUPFAM" id="SSF46689">
    <property type="entry name" value="Homeodomain-like"/>
    <property type="match status" value="1"/>
</dbReference>
<dbReference type="PRINTS" id="PR00455">
    <property type="entry name" value="HTHTETR"/>
</dbReference>
<dbReference type="AlphaFoldDB" id="A0A3B0YG54"/>
<evidence type="ECO:0000259" key="4">
    <source>
        <dbReference type="PROSITE" id="PS50977"/>
    </source>
</evidence>
<dbReference type="Gene3D" id="1.10.357.10">
    <property type="entry name" value="Tetracycline Repressor, domain 2"/>
    <property type="match status" value="1"/>
</dbReference>
<reference evidence="5" key="1">
    <citation type="submission" date="2018-06" db="EMBL/GenBank/DDBJ databases">
        <authorList>
            <person name="Zhirakovskaya E."/>
        </authorList>
    </citation>
    <scope>NUCLEOTIDE SEQUENCE</scope>
</reference>
<evidence type="ECO:0000256" key="1">
    <source>
        <dbReference type="ARBA" id="ARBA00023015"/>
    </source>
</evidence>
<dbReference type="PROSITE" id="PS50977">
    <property type="entry name" value="HTH_TETR_2"/>
    <property type="match status" value="1"/>
</dbReference>
<dbReference type="EMBL" id="UOFL01000060">
    <property type="protein sequence ID" value="VAW74627.1"/>
    <property type="molecule type" value="Genomic_DNA"/>
</dbReference>
<dbReference type="InterPro" id="IPR001647">
    <property type="entry name" value="HTH_TetR"/>
</dbReference>
<dbReference type="SUPFAM" id="SSF48498">
    <property type="entry name" value="Tetracyclin repressor-like, C-terminal domain"/>
    <property type="match status" value="1"/>
</dbReference>
<dbReference type="Gene3D" id="1.10.10.60">
    <property type="entry name" value="Homeodomain-like"/>
    <property type="match status" value="1"/>
</dbReference>
<dbReference type="Pfam" id="PF00440">
    <property type="entry name" value="TetR_N"/>
    <property type="match status" value="1"/>
</dbReference>
<dbReference type="PANTHER" id="PTHR47506">
    <property type="entry name" value="TRANSCRIPTIONAL REGULATORY PROTEIN"/>
    <property type="match status" value="1"/>
</dbReference>
<accession>A0A3B0YG54</accession>
<keyword evidence="2" id="KW-0238">DNA-binding</keyword>
<organism evidence="5">
    <name type="scientific">hydrothermal vent metagenome</name>
    <dbReference type="NCBI Taxonomy" id="652676"/>
    <lineage>
        <taxon>unclassified sequences</taxon>
        <taxon>metagenomes</taxon>
        <taxon>ecological metagenomes</taxon>
    </lineage>
</organism>
<name>A0A3B0YG54_9ZZZZ</name>
<keyword evidence="1" id="KW-0805">Transcription regulation</keyword>
<dbReference type="InterPro" id="IPR011075">
    <property type="entry name" value="TetR_C"/>
</dbReference>
<dbReference type="PANTHER" id="PTHR47506:SF10">
    <property type="entry name" value="TRANSCRIPTIONAL REGULATORY PROTEIN"/>
    <property type="match status" value="1"/>
</dbReference>
<protein>
    <submittedName>
        <fullName evidence="5">Transcriptional regulator, AcrR family</fullName>
    </submittedName>
</protein>
<proteinExistence type="predicted"/>
<feature type="domain" description="HTH tetR-type" evidence="4">
    <location>
        <begin position="6"/>
        <end position="66"/>
    </location>
</feature>
<gene>
    <name evidence="5" type="ORF">MNBD_GAMMA12-3520</name>
</gene>
<evidence type="ECO:0000256" key="2">
    <source>
        <dbReference type="ARBA" id="ARBA00023125"/>
    </source>
</evidence>
<dbReference type="Pfam" id="PF16925">
    <property type="entry name" value="TetR_C_13"/>
    <property type="match status" value="1"/>
</dbReference>